<accession>U5L8G7</accession>
<keyword evidence="2" id="KW-1185">Reference proteome</keyword>
<dbReference type="KEGG" id="bif:N288_11165"/>
<dbReference type="EMBL" id="CP006643">
    <property type="protein sequence ID" value="AGX04144.1"/>
    <property type="molecule type" value="Genomic_DNA"/>
</dbReference>
<evidence type="ECO:0000313" key="1">
    <source>
        <dbReference type="EMBL" id="AGX04144.1"/>
    </source>
</evidence>
<organism evidence="1 2">
    <name type="scientific">Bacillus infantis NRRL B-14911</name>
    <dbReference type="NCBI Taxonomy" id="1367477"/>
    <lineage>
        <taxon>Bacteria</taxon>
        <taxon>Bacillati</taxon>
        <taxon>Bacillota</taxon>
        <taxon>Bacilli</taxon>
        <taxon>Bacillales</taxon>
        <taxon>Bacillaceae</taxon>
        <taxon>Bacillus</taxon>
    </lineage>
</organism>
<dbReference type="AlphaFoldDB" id="U5L8G7"/>
<dbReference type="STRING" id="1367477.N288_11165"/>
<gene>
    <name evidence="1" type="ORF">N288_11165</name>
</gene>
<reference evidence="1 2" key="1">
    <citation type="submission" date="2013-07" db="EMBL/GenBank/DDBJ databases">
        <title>Complete genome sequence of Bacillus infantis NRRL B-14911 that has potential to induce cardiac disease by antigenic mimicry.</title>
        <authorList>
            <person name="Massilamany C."/>
            <person name="Smith T.P.L."/>
            <person name="Loy J.D."/>
            <person name="Barletta R."/>
            <person name="Reddy J."/>
        </authorList>
    </citation>
    <scope>NUCLEOTIDE SEQUENCE [LARGE SCALE GENOMIC DNA]</scope>
    <source>
        <strain evidence="1 2">NRRL B-14911</strain>
    </source>
</reference>
<proteinExistence type="predicted"/>
<dbReference type="HOGENOM" id="CLU_3340114_0_0_9"/>
<sequence length="37" mass="4304">MNRRVGIGRSSGLYLRWNWTTLEQNKKRGLEIVNGSL</sequence>
<dbReference type="Proteomes" id="UP000017805">
    <property type="component" value="Chromosome"/>
</dbReference>
<protein>
    <submittedName>
        <fullName evidence="1">Uncharacterized protein</fullName>
    </submittedName>
</protein>
<evidence type="ECO:0000313" key="2">
    <source>
        <dbReference type="Proteomes" id="UP000017805"/>
    </source>
</evidence>
<name>U5L8G7_9BACI</name>